<keyword evidence="2" id="KW-1003">Cell membrane</keyword>
<comment type="subcellular location">
    <subcellularLocation>
        <location evidence="1">Cell membrane</location>
        <topology evidence="1">Multi-pass membrane protein</topology>
    </subcellularLocation>
</comment>
<sequence length="338" mass="35400">MAQWYYSDEERNRHGPLEPAQMIALHERGELGPDALVWRDGLSQWRPWRELAGELIAAPGFAPAADPAAAERASAERTAAAVAAALAQADTEAAPATGAASSAPNSAVAAASATATAASDPHSPYSAPRAAVAEGSQVVQGQEVVAAGFWRRAAAYLIDSTLVGVAYYSLFTVLLLLVFLVGLVGDGTRWLESGNAMSVLMMVFGYGLYGLISVGYYAGMESSSMQATLGKLAVGIKVVGADGARLSRGRALGRWASSFASYATLGVGYLMVAFTDRKRGLHDLIAGTQVVDRWAYTARAELQRHELGPVTWVVLILGGVVWLGVIGFVGAAMALGLR</sequence>
<feature type="domain" description="RDD" evidence="7">
    <location>
        <begin position="147"/>
        <end position="287"/>
    </location>
</feature>
<evidence type="ECO:0000256" key="3">
    <source>
        <dbReference type="ARBA" id="ARBA00022692"/>
    </source>
</evidence>
<gene>
    <name evidence="9" type="ORF">LEN_4494</name>
</gene>
<accession>A0AAU9AN55</accession>
<keyword evidence="4 6" id="KW-1133">Transmembrane helix</keyword>
<feature type="transmembrane region" description="Helical" evidence="6">
    <location>
        <begin position="255"/>
        <end position="274"/>
    </location>
</feature>
<dbReference type="KEGG" id="lem:LEN_4494"/>
<feature type="transmembrane region" description="Helical" evidence="6">
    <location>
        <begin position="161"/>
        <end position="184"/>
    </location>
</feature>
<evidence type="ECO:0000256" key="1">
    <source>
        <dbReference type="ARBA" id="ARBA00004651"/>
    </source>
</evidence>
<dbReference type="AlphaFoldDB" id="A0AAU9AN55"/>
<dbReference type="InterPro" id="IPR051791">
    <property type="entry name" value="Pra-immunoreactive"/>
</dbReference>
<reference evidence="9 10" key="1">
    <citation type="journal article" date="2017" name="DNA Res.">
        <title>Complete genome sequence and expression profile of the commercial lytic enzyme producer Lysobacter enzymogenes M497-1.</title>
        <authorList>
            <person name="Takami H."/>
            <person name="Toyoda A."/>
            <person name="Uchiyama I."/>
            <person name="Itoh T."/>
            <person name="Takaki Y."/>
            <person name="Arai W."/>
            <person name="Nishi S."/>
            <person name="Kawai M."/>
            <person name="Shinya K."/>
            <person name="Ikeda H."/>
        </authorList>
    </citation>
    <scope>NUCLEOTIDE SEQUENCE [LARGE SCALE GENOMIC DNA]</scope>
    <source>
        <strain evidence="9 10">M497-1</strain>
    </source>
</reference>
<evidence type="ECO:0000313" key="9">
    <source>
        <dbReference type="EMBL" id="BAV99981.1"/>
    </source>
</evidence>
<keyword evidence="5 6" id="KW-0472">Membrane</keyword>
<evidence type="ECO:0000256" key="2">
    <source>
        <dbReference type="ARBA" id="ARBA00022475"/>
    </source>
</evidence>
<evidence type="ECO:0000256" key="4">
    <source>
        <dbReference type="ARBA" id="ARBA00022989"/>
    </source>
</evidence>
<dbReference type="EMBL" id="AP014940">
    <property type="protein sequence ID" value="BAV99981.1"/>
    <property type="molecule type" value="Genomic_DNA"/>
</dbReference>
<dbReference type="SUPFAM" id="SSF55277">
    <property type="entry name" value="GYF domain"/>
    <property type="match status" value="1"/>
</dbReference>
<protein>
    <submittedName>
        <fullName evidence="9">Rdd domain containing protein</fullName>
    </submittedName>
</protein>
<feature type="domain" description="GYF" evidence="8">
    <location>
        <begin position="4"/>
        <end position="52"/>
    </location>
</feature>
<proteinExistence type="predicted"/>
<dbReference type="PANTHER" id="PTHR36115">
    <property type="entry name" value="PROLINE-RICH ANTIGEN HOMOLOG-RELATED"/>
    <property type="match status" value="1"/>
</dbReference>
<dbReference type="Gene3D" id="3.30.1490.40">
    <property type="match status" value="1"/>
</dbReference>
<name>A0AAU9AN55_LYSEN</name>
<dbReference type="Pfam" id="PF14237">
    <property type="entry name" value="GYF_2"/>
    <property type="match status" value="1"/>
</dbReference>
<keyword evidence="3 6" id="KW-0812">Transmembrane</keyword>
<feature type="transmembrane region" description="Helical" evidence="6">
    <location>
        <begin position="312"/>
        <end position="337"/>
    </location>
</feature>
<dbReference type="PANTHER" id="PTHR36115:SF6">
    <property type="entry name" value="PROLINE-RICH ANTIGEN HOMOLOG"/>
    <property type="match status" value="1"/>
</dbReference>
<dbReference type="InterPro" id="IPR035445">
    <property type="entry name" value="GYF-like_dom_sf"/>
</dbReference>
<evidence type="ECO:0000259" key="7">
    <source>
        <dbReference type="Pfam" id="PF06271"/>
    </source>
</evidence>
<feature type="transmembrane region" description="Helical" evidence="6">
    <location>
        <begin position="196"/>
        <end position="218"/>
    </location>
</feature>
<evidence type="ECO:0000256" key="6">
    <source>
        <dbReference type="SAM" id="Phobius"/>
    </source>
</evidence>
<organism evidence="9 10">
    <name type="scientific">Lysobacter enzymogenes</name>
    <dbReference type="NCBI Taxonomy" id="69"/>
    <lineage>
        <taxon>Bacteria</taxon>
        <taxon>Pseudomonadati</taxon>
        <taxon>Pseudomonadota</taxon>
        <taxon>Gammaproteobacteria</taxon>
        <taxon>Lysobacterales</taxon>
        <taxon>Lysobacteraceae</taxon>
        <taxon>Lysobacter</taxon>
    </lineage>
</organism>
<dbReference type="Pfam" id="PF06271">
    <property type="entry name" value="RDD"/>
    <property type="match status" value="1"/>
</dbReference>
<evidence type="ECO:0000313" key="10">
    <source>
        <dbReference type="Proteomes" id="UP000218824"/>
    </source>
</evidence>
<dbReference type="GO" id="GO:0005886">
    <property type="term" value="C:plasma membrane"/>
    <property type="evidence" value="ECO:0007669"/>
    <property type="project" value="UniProtKB-SubCell"/>
</dbReference>
<evidence type="ECO:0000256" key="5">
    <source>
        <dbReference type="ARBA" id="ARBA00023136"/>
    </source>
</evidence>
<dbReference type="Proteomes" id="UP000218824">
    <property type="component" value="Chromosome"/>
</dbReference>
<dbReference type="InterPro" id="IPR010432">
    <property type="entry name" value="RDD"/>
</dbReference>
<dbReference type="InterPro" id="IPR025640">
    <property type="entry name" value="GYF_2"/>
</dbReference>
<evidence type="ECO:0000259" key="8">
    <source>
        <dbReference type="Pfam" id="PF14237"/>
    </source>
</evidence>